<evidence type="ECO:0000313" key="5">
    <source>
        <dbReference type="EMBL" id="KGJ81748.1"/>
    </source>
</evidence>
<dbReference type="OrthoDB" id="9808669at2"/>
<dbReference type="PANTHER" id="PTHR11712:SF347">
    <property type="entry name" value="BETA KETOACYL-ACYL CARRIER PROTEIN SYNTHASE"/>
    <property type="match status" value="1"/>
</dbReference>
<organism evidence="5 7">
    <name type="scientific">Cryobacterium roopkundense</name>
    <dbReference type="NCBI Taxonomy" id="1001240"/>
    <lineage>
        <taxon>Bacteria</taxon>
        <taxon>Bacillati</taxon>
        <taxon>Actinomycetota</taxon>
        <taxon>Actinomycetes</taxon>
        <taxon>Micrococcales</taxon>
        <taxon>Microbacteriaceae</taxon>
        <taxon>Cryobacterium</taxon>
    </lineage>
</organism>
<dbReference type="STRING" id="1001240.GY21_01305"/>
<dbReference type="SUPFAM" id="SSF53901">
    <property type="entry name" value="Thiolase-like"/>
    <property type="match status" value="2"/>
</dbReference>
<protein>
    <submittedName>
        <fullName evidence="5">3-oxoacyl-ACP synthase</fullName>
    </submittedName>
    <submittedName>
        <fullName evidence="6">3-oxoacyl-[acyl-carrier-protein] synthase II</fullName>
        <ecNumber evidence="6">2.3.1.179</ecNumber>
    </submittedName>
</protein>
<dbReference type="GO" id="GO:0004315">
    <property type="term" value="F:3-oxoacyl-[acyl-carrier-protein] synthase activity"/>
    <property type="evidence" value="ECO:0007669"/>
    <property type="project" value="UniProtKB-EC"/>
</dbReference>
<dbReference type="InterPro" id="IPR000794">
    <property type="entry name" value="Beta-ketoacyl_synthase"/>
</dbReference>
<dbReference type="InterPro" id="IPR014030">
    <property type="entry name" value="Ketoacyl_synth_N"/>
</dbReference>
<name>A0A099JWH0_9MICO</name>
<comment type="caution">
    <text evidence="5">The sequence shown here is derived from an EMBL/GenBank/DDBJ whole genome shotgun (WGS) entry which is preliminary data.</text>
</comment>
<accession>A0A099JWH0</accession>
<dbReference type="PROSITE" id="PS52004">
    <property type="entry name" value="KS3_2"/>
    <property type="match status" value="1"/>
</dbReference>
<dbReference type="Proteomes" id="UP000029864">
    <property type="component" value="Unassembled WGS sequence"/>
</dbReference>
<dbReference type="Pfam" id="PF00109">
    <property type="entry name" value="ketoacyl-synt"/>
    <property type="match status" value="1"/>
</dbReference>
<proteinExistence type="inferred from homology"/>
<evidence type="ECO:0000313" key="7">
    <source>
        <dbReference type="Proteomes" id="UP000029864"/>
    </source>
</evidence>
<dbReference type="Proteomes" id="UP000561726">
    <property type="component" value="Unassembled WGS sequence"/>
</dbReference>
<evidence type="ECO:0000256" key="2">
    <source>
        <dbReference type="ARBA" id="ARBA00022679"/>
    </source>
</evidence>
<sequence>MTRGAVVITGIGVLTPAGNTVDSLWDALLTGESTAQFIDRFDASAHPIRIGCQVPVAPAPAGVSEKQLRRLDPFARFGLTAALDAFTDAGSPQTDPGRTSILVGNAVGGRTTSDTESIRFAQGGPRSVSPLMPVVTMPNAAAVAISMALGSTGPALTIATTCASGADAIGLGAALLRGDTADVVVAGGCEATLTPVTLAAFAALGALSAHTGNPGRACRPFDSARDGFVMGEGATFVVLERETDALARGARIYGSVLGYASGSDAHHLSRPHPQGDGAVSAMTSALRDADLAPSAIGHINAHGTSTRLNDAVEALAIRRVFGDASVPPVTAPKGVTGHLLGASGAVEAVAALLAARRGTVPPVANHDITGPEIGLDIVAGAPRRIPVAPALSNSFGFGGHNACLIVA</sequence>
<evidence type="ECO:0000256" key="3">
    <source>
        <dbReference type="RuleBase" id="RU003694"/>
    </source>
</evidence>
<dbReference type="InterPro" id="IPR020841">
    <property type="entry name" value="PKS_Beta-ketoAc_synthase_dom"/>
</dbReference>
<dbReference type="NCBIfam" id="NF005589">
    <property type="entry name" value="PRK07314.1"/>
    <property type="match status" value="1"/>
</dbReference>
<dbReference type="SMART" id="SM00825">
    <property type="entry name" value="PKS_KS"/>
    <property type="match status" value="1"/>
</dbReference>
<dbReference type="Gene3D" id="3.40.47.10">
    <property type="match status" value="2"/>
</dbReference>
<dbReference type="EMBL" id="JACHBQ010000001">
    <property type="protein sequence ID" value="MBB5642451.1"/>
    <property type="molecule type" value="Genomic_DNA"/>
</dbReference>
<keyword evidence="2 3" id="KW-0808">Transferase</keyword>
<dbReference type="FunFam" id="3.40.47.10:FF:000018">
    <property type="entry name" value="3-oxoacyl-[acyl-carrier-protein] synthase 2"/>
    <property type="match status" value="1"/>
</dbReference>
<evidence type="ECO:0000259" key="4">
    <source>
        <dbReference type="PROSITE" id="PS52004"/>
    </source>
</evidence>
<dbReference type="PANTHER" id="PTHR11712">
    <property type="entry name" value="POLYKETIDE SYNTHASE-RELATED"/>
    <property type="match status" value="1"/>
</dbReference>
<dbReference type="eggNOG" id="COG0304">
    <property type="taxonomic scope" value="Bacteria"/>
</dbReference>
<dbReference type="InterPro" id="IPR016039">
    <property type="entry name" value="Thiolase-like"/>
</dbReference>
<dbReference type="InterPro" id="IPR014031">
    <property type="entry name" value="Ketoacyl_synth_C"/>
</dbReference>
<reference evidence="6 8" key="2">
    <citation type="submission" date="2020-08" db="EMBL/GenBank/DDBJ databases">
        <title>Sequencing the genomes of 1000 actinobacteria strains.</title>
        <authorList>
            <person name="Klenk H.-P."/>
        </authorList>
    </citation>
    <scope>NUCLEOTIDE SEQUENCE [LARGE SCALE GENOMIC DNA]</scope>
    <source>
        <strain evidence="6 8">DSM 21065</strain>
    </source>
</reference>
<dbReference type="GO" id="GO:0006633">
    <property type="term" value="P:fatty acid biosynthetic process"/>
    <property type="evidence" value="ECO:0007669"/>
    <property type="project" value="TreeGrafter"/>
</dbReference>
<dbReference type="CDD" id="cd00834">
    <property type="entry name" value="KAS_I_II"/>
    <property type="match status" value="1"/>
</dbReference>
<evidence type="ECO:0000313" key="8">
    <source>
        <dbReference type="Proteomes" id="UP000561726"/>
    </source>
</evidence>
<evidence type="ECO:0000256" key="1">
    <source>
        <dbReference type="ARBA" id="ARBA00008467"/>
    </source>
</evidence>
<gene>
    <name evidence="6" type="ORF">BJ997_002999</name>
    <name evidence="5" type="ORF">GY21_01305</name>
</gene>
<keyword evidence="7" id="KW-1185">Reference proteome</keyword>
<dbReference type="EMBL" id="JPXF01000003">
    <property type="protein sequence ID" value="KGJ81748.1"/>
    <property type="molecule type" value="Genomic_DNA"/>
</dbReference>
<dbReference type="RefSeq" id="WP_035834698.1">
    <property type="nucleotide sequence ID" value="NZ_JACHBQ010000001.1"/>
</dbReference>
<keyword evidence="6" id="KW-0012">Acyltransferase</keyword>
<feature type="domain" description="Ketosynthase family 3 (KS3)" evidence="4">
    <location>
        <begin position="3"/>
        <end position="407"/>
    </location>
</feature>
<comment type="similarity">
    <text evidence="1 3">Belongs to the thiolase-like superfamily. Beta-ketoacyl-ACP synthases family.</text>
</comment>
<dbReference type="EC" id="2.3.1.179" evidence="6"/>
<reference evidence="5 7" key="1">
    <citation type="submission" date="2014-08" db="EMBL/GenBank/DDBJ databases">
        <authorList>
            <person name="Sisinthy S."/>
        </authorList>
    </citation>
    <scope>NUCLEOTIDE SEQUENCE [LARGE SCALE GENOMIC DNA]</scope>
    <source>
        <strain evidence="5 7">RuG17</strain>
    </source>
</reference>
<dbReference type="AlphaFoldDB" id="A0A099JWH0"/>
<evidence type="ECO:0000313" key="6">
    <source>
        <dbReference type="EMBL" id="MBB5642451.1"/>
    </source>
</evidence>
<dbReference type="Pfam" id="PF02801">
    <property type="entry name" value="Ketoacyl-synt_C"/>
    <property type="match status" value="1"/>
</dbReference>